<dbReference type="InterPro" id="IPR017871">
    <property type="entry name" value="ABC_transporter-like_CS"/>
</dbReference>
<keyword evidence="14" id="KW-1185">Reference proteome</keyword>
<feature type="region of interest" description="Disordered" evidence="10">
    <location>
        <begin position="177"/>
        <end position="200"/>
    </location>
</feature>
<dbReference type="PANTHER" id="PTHR47431">
    <property type="entry name" value="ZN(II)2CYS6 TRANSCRIPTION FACTOR (EUROFUNG)-RELATED"/>
    <property type="match status" value="1"/>
</dbReference>
<dbReference type="InterPro" id="IPR003439">
    <property type="entry name" value="ABC_transporter-like_ATP-bd"/>
</dbReference>
<dbReference type="GO" id="GO:0006351">
    <property type="term" value="P:DNA-templated transcription"/>
    <property type="evidence" value="ECO:0007669"/>
    <property type="project" value="InterPro"/>
</dbReference>
<evidence type="ECO:0000313" key="14">
    <source>
        <dbReference type="Proteomes" id="UP000008181"/>
    </source>
</evidence>
<dbReference type="Gene3D" id="4.10.240.10">
    <property type="entry name" value="Zn(2)-C6 fungal-type DNA-binding domain"/>
    <property type="match status" value="1"/>
</dbReference>
<dbReference type="PANTHER" id="PTHR47431:SF1">
    <property type="entry name" value="ZN(II)2CYS6 TRANSCRIPTION FACTOR (EUROFUNG)"/>
    <property type="match status" value="1"/>
</dbReference>
<dbReference type="PROSITE" id="PS50893">
    <property type="entry name" value="ABC_TRANSPORTER_2"/>
    <property type="match status" value="1"/>
</dbReference>
<evidence type="ECO:0000256" key="1">
    <source>
        <dbReference type="ARBA" id="ARBA00004141"/>
    </source>
</evidence>
<dbReference type="GO" id="GO:0008270">
    <property type="term" value="F:zinc ion binding"/>
    <property type="evidence" value="ECO:0007669"/>
    <property type="project" value="InterPro"/>
</dbReference>
<gene>
    <name evidence="13" type="ORF">THITE_2079792</name>
</gene>
<evidence type="ECO:0000259" key="12">
    <source>
        <dbReference type="PROSITE" id="PS50893"/>
    </source>
</evidence>
<keyword evidence="9" id="KW-0539">Nucleus</keyword>
<dbReference type="Pfam" id="PF01061">
    <property type="entry name" value="ABC2_membrane"/>
    <property type="match status" value="1"/>
</dbReference>
<feature type="region of interest" description="Disordered" evidence="10">
    <location>
        <begin position="1567"/>
        <end position="1609"/>
    </location>
</feature>
<accession>G2RAM6</accession>
<feature type="compositionally biased region" description="Low complexity" evidence="10">
    <location>
        <begin position="1"/>
        <end position="16"/>
    </location>
</feature>
<keyword evidence="6" id="KW-0067">ATP-binding</keyword>
<feature type="compositionally biased region" description="Low complexity" evidence="10">
    <location>
        <begin position="1352"/>
        <end position="1380"/>
    </location>
</feature>
<dbReference type="SUPFAM" id="SSF52540">
    <property type="entry name" value="P-loop containing nucleoside triphosphate hydrolases"/>
    <property type="match status" value="1"/>
</dbReference>
<dbReference type="CDD" id="cd12148">
    <property type="entry name" value="fungal_TF_MHR"/>
    <property type="match status" value="1"/>
</dbReference>
<dbReference type="InterPro" id="IPR043926">
    <property type="entry name" value="ABCG_dom"/>
</dbReference>
<dbReference type="STRING" id="578455.G2RAM6"/>
<dbReference type="Pfam" id="PF00172">
    <property type="entry name" value="Zn_clus"/>
    <property type="match status" value="1"/>
</dbReference>
<sequence length="1816" mass="198470">MDPYSTAAPPLSAASTHVSPSVSNGNESPETAIMASATSDVRLAQQPATTPARGKHLKCDGNTPCSRCTSSNTECLYVPSRRGYRAPRKNTTQNPNKRHASSSPPYPGPTESCPMLLGHGGVSLAAPAIPGFNPAVVLPDQSPVSYTTTSPLGNVPLYRNPFAPAMDANALALTTTTTSSTPTSTSSTATAAATPAVPPAQPPVPTLAERCFDAFYHFFHAGHPFVLPKDYFLRMLKEGAAANLNVVLAAMRYIGSLYVDAGPARATYLDEAIRLSYRPDTPKDGFLVQALLLIIIGLDGSCDQGRARELLADCERLAIEIDLNKRDFAALHGRANPVLEESWRRTWWDLYVCDGMIAGVHRVTKFLLFDIQADVGLPCEEHEYLSGRIPAPSYIEDFDDATFSGEDREFSSFTYRIAAARNLGRLMRMPPVMFPGDENVNRVQSLLTNWRMHLPDSKRDDLNKNCQLDEMMFQAHFITHACTIILHQPLSQLDTSPVQAVNSCAPHRPVPSGEAFNTHTRHTLSAAAEISQMITQAGAGVDDVTRHTHFFTCVITLSSIVHLSRWALYFVDDEDHLRQQIRLNIGALRRLSRVWKAADTAWAQVKGVAQEIYRGKKAQQISPAFWVGFTQEQMISSINADEGIMSDAGTYNVDWKRDDSAKRQGKEGVWVRHGLRLQGFDCEAGGGRCLTPYRVFLIPQPGEILAVMGPSGSGKTTLLNMLACRPTTTTPTTTFSSSTCTTTGTLLLNGAPASQPALRSVTRFVEQDDALTGALTVRETLDFASRLATTMATTTSFSSDNRSKDNRAARVAQLVDAFGLRERADTLVGTGLRKGLSGGQRRRLGVAGQLVGGGARVLVLDEPTSGLDSAAGWEVLIVIASIHQPSTATFNLFDKLLLMSHGKTHYFGPTAEVAAHYEALGCPMPVHVNPAEFLLDMVNTDFAAHRESAVRRLDEMQLAWARSPAAKELAATIAAAEEKGVTTGAAGAGLEMDGSEQKPSLPSLVLTLLHRGFVKSYRDIVVYGIRLAMYSGDGSAFMSFMACAYCPAYLEDYMQFIKEKRNGLYGATAMIVANFLIGVPYLFIFSLVFSAISYWLSNFQPTAQAFFTWVLWVFLDLLAAESLVVLLTSVFPSFVVSLALVAFANGLWMSVDGFMVPPTLLNVFYRYVFHYWDYQKYVFENMMVNEFSERVYTCARTAGGCQCMWQTDLADQCLIRGQGVLDQYGYRPGHMGKDVGIMLAIIFGYRLAAWLVLKLKNSVYTAAIHILSGLLSDGAPPACSHPKQLPKPARIPPPSQLALLATIVVHPAFTTSAPETANIHAAAHALSYLRGLLSTVGPINANFRAAFDFTASSTSSGPAAATTRSRAAARPGSRPGSRGGSRSRSRHSSGAHNNNTAYLSSDDEPPWQSDSDSDALGGDFARSDLLFRRAPDFWAVLGWAFRCAAEHPARWRCWREWLGFVLAAVEADFDERLREDQAAVGQTGKSKSTRPYPALGGSLIVAYLLGLRRARRNPLREVLRAVFAFCDGEMVASDRAIFGEVFRHETKLGRSKRKRAEDNVVDLENDRFGDYLDDGESLESEEESEGEDVPMPAPAKGRRKPGRKAKGEGTASLALTDSLAETVPFRLRVFRLLSAVSYYLPDTFEPVGELYERFTDQVRSLPLPMFRLFIEPHRSILPEEVQVSFLRMVIEALLPRHPDPAEVDAAAGHGVTVRVMQECFLPFAASRVTAEDNAKLSLALERMMWFVYGQIGVEYSPGLRRAVEAGIKAREDKIKRRGAAGAAGRADAADKAAREALARSARNLRALVDVIAAAGR</sequence>
<evidence type="ECO:0000256" key="4">
    <source>
        <dbReference type="ARBA" id="ARBA00022723"/>
    </source>
</evidence>
<keyword evidence="7 11" id="KW-1133">Transmembrane helix</keyword>
<evidence type="ECO:0000256" key="10">
    <source>
        <dbReference type="SAM" id="MobiDB-lite"/>
    </source>
</evidence>
<dbReference type="InterPro" id="IPR007219">
    <property type="entry name" value="XnlR_reg_dom"/>
</dbReference>
<dbReference type="InterPro" id="IPR013525">
    <property type="entry name" value="ABC2_TM"/>
</dbReference>
<dbReference type="HOGENOM" id="CLU_002364_0_0_1"/>
<dbReference type="GO" id="GO:0005524">
    <property type="term" value="F:ATP binding"/>
    <property type="evidence" value="ECO:0007669"/>
    <property type="project" value="UniProtKB-KW"/>
</dbReference>
<evidence type="ECO:0000256" key="11">
    <source>
        <dbReference type="SAM" id="Phobius"/>
    </source>
</evidence>
<dbReference type="Pfam" id="PF19055">
    <property type="entry name" value="ABC2_membrane_7"/>
    <property type="match status" value="1"/>
</dbReference>
<feature type="compositionally biased region" description="Polar residues" evidence="10">
    <location>
        <begin position="17"/>
        <end position="29"/>
    </location>
</feature>
<dbReference type="KEGG" id="ttt:THITE_2079792"/>
<dbReference type="GO" id="GO:0000981">
    <property type="term" value="F:DNA-binding transcription factor activity, RNA polymerase II-specific"/>
    <property type="evidence" value="ECO:0007669"/>
    <property type="project" value="InterPro"/>
</dbReference>
<protein>
    <recommendedName>
        <fullName evidence="12">ABC transporter domain-containing protein</fullName>
    </recommendedName>
</protein>
<feature type="compositionally biased region" description="Low complexity" evidence="10">
    <location>
        <begin position="177"/>
        <end position="195"/>
    </location>
</feature>
<evidence type="ECO:0000256" key="5">
    <source>
        <dbReference type="ARBA" id="ARBA00022741"/>
    </source>
</evidence>
<dbReference type="InterPro" id="IPR003593">
    <property type="entry name" value="AAA+_ATPase"/>
</dbReference>
<dbReference type="EMBL" id="CP003012">
    <property type="protein sequence ID" value="AEO68904.1"/>
    <property type="molecule type" value="Genomic_DNA"/>
</dbReference>
<name>G2RAM6_THETT</name>
<feature type="transmembrane region" description="Helical" evidence="11">
    <location>
        <begin position="1027"/>
        <end position="1050"/>
    </location>
</feature>
<dbReference type="OrthoDB" id="5367487at2759"/>
<keyword evidence="5" id="KW-0547">Nucleotide-binding</keyword>
<evidence type="ECO:0000256" key="9">
    <source>
        <dbReference type="ARBA" id="ARBA00023242"/>
    </source>
</evidence>
<dbReference type="GO" id="GO:0003677">
    <property type="term" value="F:DNA binding"/>
    <property type="evidence" value="ECO:0007669"/>
    <property type="project" value="InterPro"/>
</dbReference>
<dbReference type="eggNOG" id="KOG0061">
    <property type="taxonomic scope" value="Eukaryota"/>
</dbReference>
<keyword evidence="8 11" id="KW-0472">Membrane</keyword>
<evidence type="ECO:0000313" key="13">
    <source>
        <dbReference type="EMBL" id="AEO68904.1"/>
    </source>
</evidence>
<proteinExistence type="predicted"/>
<dbReference type="CDD" id="cd00067">
    <property type="entry name" value="GAL4"/>
    <property type="match status" value="1"/>
</dbReference>
<evidence type="ECO:0000256" key="3">
    <source>
        <dbReference type="ARBA" id="ARBA00022692"/>
    </source>
</evidence>
<evidence type="ECO:0000256" key="6">
    <source>
        <dbReference type="ARBA" id="ARBA00022840"/>
    </source>
</evidence>
<keyword evidence="3 11" id="KW-0812">Transmembrane</keyword>
<dbReference type="SMART" id="SM00382">
    <property type="entry name" value="AAA"/>
    <property type="match status" value="1"/>
</dbReference>
<feature type="region of interest" description="Disordered" evidence="10">
    <location>
        <begin position="1352"/>
        <end position="1414"/>
    </location>
</feature>
<keyword evidence="4" id="KW-0479">Metal-binding</keyword>
<feature type="region of interest" description="Disordered" evidence="10">
    <location>
        <begin position="84"/>
        <end position="112"/>
    </location>
</feature>
<keyword evidence="2" id="KW-0813">Transport</keyword>
<dbReference type="RefSeq" id="XP_003655240.1">
    <property type="nucleotide sequence ID" value="XM_003655192.1"/>
</dbReference>
<dbReference type="InterPro" id="IPR027417">
    <property type="entry name" value="P-loop_NTPase"/>
</dbReference>
<feature type="transmembrane region" description="Helical" evidence="11">
    <location>
        <begin position="1106"/>
        <end position="1127"/>
    </location>
</feature>
<feature type="transmembrane region" description="Helical" evidence="11">
    <location>
        <begin position="1134"/>
        <end position="1151"/>
    </location>
</feature>
<dbReference type="Pfam" id="PF00005">
    <property type="entry name" value="ABC_tran"/>
    <property type="match status" value="1"/>
</dbReference>
<dbReference type="Gene3D" id="3.40.50.300">
    <property type="entry name" value="P-loop containing nucleotide triphosphate hydrolases"/>
    <property type="match status" value="1"/>
</dbReference>
<dbReference type="GO" id="GO:0016020">
    <property type="term" value="C:membrane"/>
    <property type="evidence" value="ECO:0007669"/>
    <property type="project" value="UniProtKB-SubCell"/>
</dbReference>
<organism evidence="13 14">
    <name type="scientific">Thermothielavioides terrestris (strain ATCC 38088 / NRRL 8126)</name>
    <name type="common">Thielavia terrestris</name>
    <dbReference type="NCBI Taxonomy" id="578455"/>
    <lineage>
        <taxon>Eukaryota</taxon>
        <taxon>Fungi</taxon>
        <taxon>Dikarya</taxon>
        <taxon>Ascomycota</taxon>
        <taxon>Pezizomycotina</taxon>
        <taxon>Sordariomycetes</taxon>
        <taxon>Sordariomycetidae</taxon>
        <taxon>Sordariales</taxon>
        <taxon>Chaetomiaceae</taxon>
        <taxon>Thermothielavioides</taxon>
        <taxon>Thermothielavioides terrestris</taxon>
    </lineage>
</organism>
<dbReference type="GeneID" id="11522364"/>
<dbReference type="SUPFAM" id="SSF57701">
    <property type="entry name" value="Zn2/Cys6 DNA-binding domain"/>
    <property type="match status" value="1"/>
</dbReference>
<feature type="domain" description="ABC transporter" evidence="12">
    <location>
        <begin position="675"/>
        <end position="926"/>
    </location>
</feature>
<dbReference type="Proteomes" id="UP000008181">
    <property type="component" value="Chromosome 4"/>
</dbReference>
<dbReference type="GO" id="GO:0016887">
    <property type="term" value="F:ATP hydrolysis activity"/>
    <property type="evidence" value="ECO:0007669"/>
    <property type="project" value="InterPro"/>
</dbReference>
<feature type="region of interest" description="Disordered" evidence="10">
    <location>
        <begin position="1"/>
        <end position="70"/>
    </location>
</feature>
<reference evidence="13 14" key="1">
    <citation type="journal article" date="2011" name="Nat. Biotechnol.">
        <title>Comparative genomic analysis of the thermophilic biomass-degrading fungi Myceliophthora thermophila and Thielavia terrestris.</title>
        <authorList>
            <person name="Berka R.M."/>
            <person name="Grigoriev I.V."/>
            <person name="Otillar R."/>
            <person name="Salamov A."/>
            <person name="Grimwood J."/>
            <person name="Reid I."/>
            <person name="Ishmael N."/>
            <person name="John T."/>
            <person name="Darmond C."/>
            <person name="Moisan M.-C."/>
            <person name="Henrissat B."/>
            <person name="Coutinho P.M."/>
            <person name="Lombard V."/>
            <person name="Natvig D.O."/>
            <person name="Lindquist E."/>
            <person name="Schmutz J."/>
            <person name="Lucas S."/>
            <person name="Harris P."/>
            <person name="Powlowski J."/>
            <person name="Bellemare A."/>
            <person name="Taylor D."/>
            <person name="Butler G."/>
            <person name="de Vries R.P."/>
            <person name="Allijn I.E."/>
            <person name="van den Brink J."/>
            <person name="Ushinsky S."/>
            <person name="Storms R."/>
            <person name="Powell A.J."/>
            <person name="Paulsen I.T."/>
            <person name="Elbourne L.D.H."/>
            <person name="Baker S.E."/>
            <person name="Magnuson J."/>
            <person name="LaBoissiere S."/>
            <person name="Clutterbuck A.J."/>
            <person name="Martinez D."/>
            <person name="Wogulis M."/>
            <person name="de Leon A.L."/>
            <person name="Rey M.W."/>
            <person name="Tsang A."/>
        </authorList>
    </citation>
    <scope>NUCLEOTIDE SEQUENCE [LARGE SCALE GENOMIC DNA]</scope>
    <source>
        <strain evidence="14">ATCC 38088 / NRRL 8126</strain>
    </source>
</reference>
<evidence type="ECO:0000256" key="2">
    <source>
        <dbReference type="ARBA" id="ARBA00022448"/>
    </source>
</evidence>
<dbReference type="InterPro" id="IPR001138">
    <property type="entry name" value="Zn2Cys6_DnaBD"/>
</dbReference>
<feature type="compositionally biased region" description="Acidic residues" evidence="10">
    <location>
        <begin position="1571"/>
        <end position="1588"/>
    </location>
</feature>
<comment type="subcellular location">
    <subcellularLocation>
        <location evidence="1">Membrane</location>
        <topology evidence="1">Multi-pass membrane protein</topology>
    </subcellularLocation>
</comment>
<feature type="transmembrane region" description="Helical" evidence="11">
    <location>
        <begin position="1071"/>
        <end position="1094"/>
    </location>
</feature>
<evidence type="ECO:0000256" key="7">
    <source>
        <dbReference type="ARBA" id="ARBA00022989"/>
    </source>
</evidence>
<dbReference type="PROSITE" id="PS00211">
    <property type="entry name" value="ABC_TRANSPORTER_1"/>
    <property type="match status" value="1"/>
</dbReference>
<evidence type="ECO:0000256" key="8">
    <source>
        <dbReference type="ARBA" id="ARBA00023136"/>
    </source>
</evidence>
<dbReference type="Pfam" id="PF04082">
    <property type="entry name" value="Fungal_trans"/>
    <property type="match status" value="1"/>
</dbReference>
<dbReference type="InterPro" id="IPR036864">
    <property type="entry name" value="Zn2-C6_fun-type_DNA-bd_sf"/>
</dbReference>
<dbReference type="GO" id="GO:0140359">
    <property type="term" value="F:ABC-type transporter activity"/>
    <property type="evidence" value="ECO:0007669"/>
    <property type="project" value="InterPro"/>
</dbReference>